<reference evidence="1 2" key="1">
    <citation type="submission" date="2019-04" db="EMBL/GenBank/DDBJ databases">
        <title>Fungal friends and foes A comparative genomics study of 23 Aspergillus species from section Flavi.</title>
        <authorList>
            <consortium name="DOE Joint Genome Institute"/>
            <person name="Kjaerbolling I."/>
            <person name="Vesth T.C."/>
            <person name="Frisvad J.C."/>
            <person name="Nybo J.L."/>
            <person name="Theobald S."/>
            <person name="Kildgaard S."/>
            <person name="Petersen T.I."/>
            <person name="Kuo A."/>
            <person name="Sato A."/>
            <person name="Lyhne E.K."/>
            <person name="Kogle M.E."/>
            <person name="Wiebenga A."/>
            <person name="Kun R.S."/>
            <person name="Lubbers R.J."/>
            <person name="Makela M.R."/>
            <person name="Barry K."/>
            <person name="Chovatia M."/>
            <person name="Clum A."/>
            <person name="Daum C."/>
            <person name="Haridas S."/>
            <person name="He G."/>
            <person name="LaButti K."/>
            <person name="Lipzen A."/>
            <person name="Mondo S."/>
            <person name="Pangilinan J."/>
            <person name="Riley R."/>
            <person name="Salamov A."/>
            <person name="Simmons B.A."/>
            <person name="Magnuson J.K."/>
            <person name="Henrissat B."/>
            <person name="Mortensen U.H."/>
            <person name="Larsen T.O."/>
            <person name="De vries R.P."/>
            <person name="Grigoriev I.V."/>
            <person name="Machida M."/>
            <person name="Baker S.E."/>
            <person name="Andersen M.R."/>
        </authorList>
    </citation>
    <scope>NUCLEOTIDE SEQUENCE [LARGE SCALE GENOMIC DNA]</scope>
    <source>
        <strain evidence="1 2">CBS 117635</strain>
    </source>
</reference>
<dbReference type="AlphaFoldDB" id="A0A5N6J010"/>
<protein>
    <submittedName>
        <fullName evidence="1">Uncharacterized protein</fullName>
    </submittedName>
</protein>
<dbReference type="EMBL" id="ML732807">
    <property type="protein sequence ID" value="KAB8272251.1"/>
    <property type="molecule type" value="Genomic_DNA"/>
</dbReference>
<accession>A0A5N6J010</accession>
<evidence type="ECO:0000313" key="1">
    <source>
        <dbReference type="EMBL" id="KAB8272251.1"/>
    </source>
</evidence>
<evidence type="ECO:0000313" key="2">
    <source>
        <dbReference type="Proteomes" id="UP000326289"/>
    </source>
</evidence>
<organism evidence="1 2">
    <name type="scientific">Aspergillus minisclerotigenes</name>
    <dbReference type="NCBI Taxonomy" id="656917"/>
    <lineage>
        <taxon>Eukaryota</taxon>
        <taxon>Fungi</taxon>
        <taxon>Dikarya</taxon>
        <taxon>Ascomycota</taxon>
        <taxon>Pezizomycotina</taxon>
        <taxon>Eurotiomycetes</taxon>
        <taxon>Eurotiomycetidae</taxon>
        <taxon>Eurotiales</taxon>
        <taxon>Aspergillaceae</taxon>
        <taxon>Aspergillus</taxon>
        <taxon>Aspergillus subgen. Circumdati</taxon>
    </lineage>
</organism>
<proteinExistence type="predicted"/>
<keyword evidence="2" id="KW-1185">Reference proteome</keyword>
<dbReference type="Proteomes" id="UP000326289">
    <property type="component" value="Unassembled WGS sequence"/>
</dbReference>
<sequence>MSLPRYANSCQIDSLVVVAAGTLTMVSLRRPGEFPSLNNIGEKVSIIPPLAFPFISVSTRLDIKHSLIGEFLTSQRGR</sequence>
<gene>
    <name evidence="1" type="ORF">BDV30DRAFT_212328</name>
</gene>
<name>A0A5N6J010_9EURO</name>